<feature type="transmembrane region" description="Helical" evidence="5">
    <location>
        <begin position="175"/>
        <end position="197"/>
    </location>
</feature>
<feature type="transmembrane region" description="Helical" evidence="5">
    <location>
        <begin position="232"/>
        <end position="253"/>
    </location>
</feature>
<protein>
    <submittedName>
        <fullName evidence="6">TDT family transporter</fullName>
    </submittedName>
</protein>
<name>A0ABP8UW22_9GAMM</name>
<keyword evidence="4 5" id="KW-0472">Membrane</keyword>
<dbReference type="PANTHER" id="PTHR37955:SF1">
    <property type="entry name" value="DEP DOMAIN-CONTAINING PROTEIN"/>
    <property type="match status" value="1"/>
</dbReference>
<comment type="subcellular location">
    <subcellularLocation>
        <location evidence="1">Membrane</location>
        <topology evidence="1">Multi-pass membrane protein</topology>
    </subcellularLocation>
</comment>
<keyword evidence="7" id="KW-1185">Reference proteome</keyword>
<dbReference type="Gene3D" id="1.50.10.150">
    <property type="entry name" value="Voltage-dependent anion channel"/>
    <property type="match status" value="1"/>
</dbReference>
<reference evidence="7" key="1">
    <citation type="journal article" date="2019" name="Int. J. Syst. Evol. Microbiol.">
        <title>The Global Catalogue of Microorganisms (GCM) 10K type strain sequencing project: providing services to taxonomists for standard genome sequencing and annotation.</title>
        <authorList>
            <consortium name="The Broad Institute Genomics Platform"/>
            <consortium name="The Broad Institute Genome Sequencing Center for Infectious Disease"/>
            <person name="Wu L."/>
            <person name="Ma J."/>
        </authorList>
    </citation>
    <scope>NUCLEOTIDE SEQUENCE [LARGE SCALE GENOMIC DNA]</scope>
    <source>
        <strain evidence="7">JCM 17805</strain>
    </source>
</reference>
<dbReference type="EMBL" id="BAABFL010000016">
    <property type="protein sequence ID" value="GAA4648030.1"/>
    <property type="molecule type" value="Genomic_DNA"/>
</dbReference>
<keyword evidence="2 5" id="KW-0812">Transmembrane</keyword>
<feature type="transmembrane region" description="Helical" evidence="5">
    <location>
        <begin position="298"/>
        <end position="318"/>
    </location>
</feature>
<evidence type="ECO:0000256" key="3">
    <source>
        <dbReference type="ARBA" id="ARBA00022989"/>
    </source>
</evidence>
<dbReference type="Proteomes" id="UP001500604">
    <property type="component" value="Unassembled WGS sequence"/>
</dbReference>
<evidence type="ECO:0000313" key="6">
    <source>
        <dbReference type="EMBL" id="GAA4648030.1"/>
    </source>
</evidence>
<dbReference type="InterPro" id="IPR004695">
    <property type="entry name" value="SLAC1/Mae1/Ssu1/TehA"/>
</dbReference>
<feature type="transmembrane region" description="Helical" evidence="5">
    <location>
        <begin position="117"/>
        <end position="138"/>
    </location>
</feature>
<feature type="transmembrane region" description="Helical" evidence="5">
    <location>
        <begin position="204"/>
        <end position="226"/>
    </location>
</feature>
<feature type="transmembrane region" description="Helical" evidence="5">
    <location>
        <begin position="29"/>
        <end position="50"/>
    </location>
</feature>
<feature type="transmembrane region" description="Helical" evidence="5">
    <location>
        <begin position="150"/>
        <end position="169"/>
    </location>
</feature>
<feature type="transmembrane region" description="Helical" evidence="5">
    <location>
        <begin position="87"/>
        <end position="111"/>
    </location>
</feature>
<evidence type="ECO:0000256" key="5">
    <source>
        <dbReference type="SAM" id="Phobius"/>
    </source>
</evidence>
<evidence type="ECO:0000256" key="1">
    <source>
        <dbReference type="ARBA" id="ARBA00004141"/>
    </source>
</evidence>
<dbReference type="PANTHER" id="PTHR37955">
    <property type="entry name" value="TELLURITE RESISTANCE PROTEIN TEHA"/>
    <property type="match status" value="1"/>
</dbReference>
<evidence type="ECO:0000256" key="4">
    <source>
        <dbReference type="ARBA" id="ARBA00023136"/>
    </source>
</evidence>
<dbReference type="RefSeq" id="WP_345193135.1">
    <property type="nucleotide sequence ID" value="NZ_BAABFL010000016.1"/>
</dbReference>
<keyword evidence="3 5" id="KW-1133">Transmembrane helix</keyword>
<gene>
    <name evidence="6" type="ORF">GCM10023116_02920</name>
</gene>
<sequence>MADINAPGYMLSTAQVPLRERLKSVPTPLGGLGLATASLGGTWALYAPRFAEQSKLLAALIGGLFILLVVSKFVVNSKLLKEDISHPVAGSIMPTIAMGTMVVAAALLPYVPVFARGLWLTAIVAHVALLFFFAVYRIREFRMEHMVPSWFVPPVGIIVAAVTCKGMGYDALVHAIFYFGLVAYLIKLPLMMYRLIFKDCIPQAALPTIAIMGAPASLTLAGYLAAFEEPNLILVGALVPLALFMTMLVYVAFFKLLRLPFSPGYAAFTFPMVIGATAMFKFAALIQSEVPAHIYHLFYGVAVFEMYIASAIVFYVALRYGMHYLIRR</sequence>
<comment type="caution">
    <text evidence="6">The sequence shown here is derived from an EMBL/GenBank/DDBJ whole genome shotgun (WGS) entry which is preliminary data.</text>
</comment>
<dbReference type="InterPro" id="IPR052951">
    <property type="entry name" value="Tellurite_res_ion_channel"/>
</dbReference>
<accession>A0ABP8UW22</accession>
<feature type="transmembrane region" description="Helical" evidence="5">
    <location>
        <begin position="265"/>
        <end position="286"/>
    </location>
</feature>
<dbReference type="CDD" id="cd09325">
    <property type="entry name" value="TDT_C4-dicarb_trans"/>
    <property type="match status" value="1"/>
</dbReference>
<feature type="transmembrane region" description="Helical" evidence="5">
    <location>
        <begin position="56"/>
        <end position="75"/>
    </location>
</feature>
<proteinExistence type="predicted"/>
<evidence type="ECO:0000313" key="7">
    <source>
        <dbReference type="Proteomes" id="UP001500604"/>
    </source>
</evidence>
<dbReference type="InterPro" id="IPR038665">
    <property type="entry name" value="Voltage-dep_anion_channel_sf"/>
</dbReference>
<evidence type="ECO:0000256" key="2">
    <source>
        <dbReference type="ARBA" id="ARBA00022692"/>
    </source>
</evidence>
<organism evidence="6 7">
    <name type="scientific">Kistimonas scapharcae</name>
    <dbReference type="NCBI Taxonomy" id="1036133"/>
    <lineage>
        <taxon>Bacteria</taxon>
        <taxon>Pseudomonadati</taxon>
        <taxon>Pseudomonadota</taxon>
        <taxon>Gammaproteobacteria</taxon>
        <taxon>Oceanospirillales</taxon>
        <taxon>Endozoicomonadaceae</taxon>
        <taxon>Kistimonas</taxon>
    </lineage>
</organism>
<dbReference type="Pfam" id="PF03595">
    <property type="entry name" value="SLAC1"/>
    <property type="match status" value="1"/>
</dbReference>